<keyword evidence="2" id="KW-1185">Reference proteome</keyword>
<dbReference type="EMBL" id="CAJPEV010000180">
    <property type="protein sequence ID" value="CAG0881924.1"/>
    <property type="molecule type" value="Genomic_DNA"/>
</dbReference>
<proteinExistence type="predicted"/>
<accession>A0A7R8X166</accession>
<sequence>MATVTRHLKLINKNVTKRIKVHKKGNRGIWYPEESVAPYAVNLARFYHLRMLPGLNVQLTKNRTLRSLEAGQVVVTLEKTNLDWNKVLVQHHFPHLKGNDANFYFPYIHVIPKPQHQNFRLIDQT</sequence>
<dbReference type="Proteomes" id="UP000677054">
    <property type="component" value="Unassembled WGS sequence"/>
</dbReference>
<evidence type="ECO:0000313" key="2">
    <source>
        <dbReference type="Proteomes" id="UP000677054"/>
    </source>
</evidence>
<reference evidence="1" key="1">
    <citation type="submission" date="2020-11" db="EMBL/GenBank/DDBJ databases">
        <authorList>
            <person name="Tran Van P."/>
        </authorList>
    </citation>
    <scope>NUCLEOTIDE SEQUENCE</scope>
</reference>
<dbReference type="Gene3D" id="2.40.50.100">
    <property type="match status" value="1"/>
</dbReference>
<organism evidence="1">
    <name type="scientific">Darwinula stevensoni</name>
    <dbReference type="NCBI Taxonomy" id="69355"/>
    <lineage>
        <taxon>Eukaryota</taxon>
        <taxon>Metazoa</taxon>
        <taxon>Ecdysozoa</taxon>
        <taxon>Arthropoda</taxon>
        <taxon>Crustacea</taxon>
        <taxon>Oligostraca</taxon>
        <taxon>Ostracoda</taxon>
        <taxon>Podocopa</taxon>
        <taxon>Podocopida</taxon>
        <taxon>Darwinulocopina</taxon>
        <taxon>Darwinuloidea</taxon>
        <taxon>Darwinulidae</taxon>
        <taxon>Darwinula</taxon>
    </lineage>
</organism>
<protein>
    <submittedName>
        <fullName evidence="1">Uncharacterized protein</fullName>
    </submittedName>
</protein>
<evidence type="ECO:0000313" key="1">
    <source>
        <dbReference type="EMBL" id="CAD7241824.1"/>
    </source>
</evidence>
<dbReference type="OrthoDB" id="1867012at2759"/>
<dbReference type="SUPFAM" id="SSF110324">
    <property type="entry name" value="Ribosomal L27 protein-like"/>
    <property type="match status" value="1"/>
</dbReference>
<name>A0A7R8X166_9CRUS</name>
<dbReference type="AlphaFoldDB" id="A0A7R8X166"/>
<dbReference type="EMBL" id="LR899697">
    <property type="protein sequence ID" value="CAD7241824.1"/>
    <property type="molecule type" value="Genomic_DNA"/>
</dbReference>
<gene>
    <name evidence="1" type="ORF">DSTB1V02_LOCUS1802</name>
</gene>